<proteinExistence type="predicted"/>
<accession>A0A418X137</accession>
<evidence type="ECO:0000313" key="3">
    <source>
        <dbReference type="EMBL" id="RJG06145.1"/>
    </source>
</evidence>
<keyword evidence="1" id="KW-0175">Coiled coil</keyword>
<evidence type="ECO:0000256" key="2">
    <source>
        <dbReference type="SAM" id="MobiDB-lite"/>
    </source>
</evidence>
<protein>
    <submittedName>
        <fullName evidence="3">Uncharacterized protein</fullName>
    </submittedName>
</protein>
<organism evidence="3 4">
    <name type="scientific">Noviherbaspirillum cavernae</name>
    <dbReference type="NCBI Taxonomy" id="2320862"/>
    <lineage>
        <taxon>Bacteria</taxon>
        <taxon>Pseudomonadati</taxon>
        <taxon>Pseudomonadota</taxon>
        <taxon>Betaproteobacteria</taxon>
        <taxon>Burkholderiales</taxon>
        <taxon>Oxalobacteraceae</taxon>
        <taxon>Noviherbaspirillum</taxon>
    </lineage>
</organism>
<reference evidence="3 4" key="1">
    <citation type="submission" date="2018-09" db="EMBL/GenBank/DDBJ databases">
        <authorList>
            <person name="Zhu H."/>
        </authorList>
    </citation>
    <scope>NUCLEOTIDE SEQUENCE [LARGE SCALE GENOMIC DNA]</scope>
    <source>
        <strain evidence="3 4">K2R10-39</strain>
    </source>
</reference>
<comment type="caution">
    <text evidence="3">The sequence shown here is derived from an EMBL/GenBank/DDBJ whole genome shotgun (WGS) entry which is preliminary data.</text>
</comment>
<dbReference type="Proteomes" id="UP000285190">
    <property type="component" value="Unassembled WGS sequence"/>
</dbReference>
<dbReference type="EMBL" id="QYUN01000002">
    <property type="protein sequence ID" value="RJG06145.1"/>
    <property type="molecule type" value="Genomic_DNA"/>
</dbReference>
<feature type="region of interest" description="Disordered" evidence="2">
    <location>
        <begin position="416"/>
        <end position="457"/>
    </location>
</feature>
<dbReference type="RefSeq" id="WP_119738457.1">
    <property type="nucleotide sequence ID" value="NZ_QYUN01000002.1"/>
</dbReference>
<name>A0A418X137_9BURK</name>
<dbReference type="AlphaFoldDB" id="A0A418X137"/>
<feature type="coiled-coil region" evidence="1">
    <location>
        <begin position="315"/>
        <end position="380"/>
    </location>
</feature>
<sequence>MAQQKPAATAQTNSLEGSVVQVQVSAKRKVTYVFNTAATKKDLTLPYAVAVNGKVLKEFDDKPRQLKCSGGKIELMVNPGSKVALLLNSDAHPSYRKHPVYEVTPDAHDVLVTIIEKLGKHGDPDTPVLSPPKDGSNKAIEYYVAPLTGGIWMKVSHKYTTAEAASLIPPGTDAVVRDAVLSIYKGLPSRQLAVTIAAADPAPKEAFMPAPFSIAINFEDADNPKSNITGYTLLGEGLPRVHPLGYVALLNAARDANVTKLRMNSGWRPLLGSIAHRAGLGLDVDYLEGKDGKVQVNRQQLRDKGPQTDNVSQEEKKLFREYEAAKVEVDRSKAEHVTAQSDYRKGKNDPVKVVELKQQLDAAEKRADNASATRDKAKREWNKELDKNEPVAMRTLRTRLERADGVSQLFDPWYMDANTKDDVPAKPNEQRKEGKSESNETLHAHHLHITVNEPKIL</sequence>
<feature type="compositionally biased region" description="Basic and acidic residues" evidence="2">
    <location>
        <begin position="418"/>
        <end position="443"/>
    </location>
</feature>
<evidence type="ECO:0000313" key="4">
    <source>
        <dbReference type="Proteomes" id="UP000285190"/>
    </source>
</evidence>
<gene>
    <name evidence="3" type="ORF">D3870_09125</name>
</gene>
<keyword evidence="4" id="KW-1185">Reference proteome</keyword>
<evidence type="ECO:0000256" key="1">
    <source>
        <dbReference type="SAM" id="Coils"/>
    </source>
</evidence>
<dbReference type="OrthoDB" id="8759476at2"/>